<dbReference type="NCBIfam" id="TIGR01733">
    <property type="entry name" value="AA-adenyl-dom"/>
    <property type="match status" value="1"/>
</dbReference>
<dbReference type="Gene3D" id="3.40.50.980">
    <property type="match status" value="2"/>
</dbReference>
<feature type="domain" description="Carrier" evidence="4">
    <location>
        <begin position="1083"/>
        <end position="1158"/>
    </location>
</feature>
<dbReference type="SMART" id="SM00823">
    <property type="entry name" value="PKS_PP"/>
    <property type="match status" value="2"/>
</dbReference>
<dbReference type="InterPro" id="IPR023213">
    <property type="entry name" value="CAT-like_dom_sf"/>
</dbReference>
<evidence type="ECO:0000256" key="2">
    <source>
        <dbReference type="ARBA" id="ARBA00022553"/>
    </source>
</evidence>
<dbReference type="InterPro" id="IPR020806">
    <property type="entry name" value="PKS_PP-bd"/>
</dbReference>
<feature type="region of interest" description="Disordered" evidence="3">
    <location>
        <begin position="1165"/>
        <end position="1205"/>
    </location>
</feature>
<dbReference type="InterPro" id="IPR001242">
    <property type="entry name" value="Condensation_dom"/>
</dbReference>
<dbReference type="Gene3D" id="2.30.38.10">
    <property type="entry name" value="Luciferase, Domain 3"/>
    <property type="match status" value="1"/>
</dbReference>
<dbReference type="PANTHER" id="PTHR45527">
    <property type="entry name" value="NONRIBOSOMAL PEPTIDE SYNTHETASE"/>
    <property type="match status" value="1"/>
</dbReference>
<dbReference type="Pfam" id="PF13193">
    <property type="entry name" value="AMP-binding_C"/>
    <property type="match status" value="1"/>
</dbReference>
<dbReference type="GO" id="GO:0044550">
    <property type="term" value="P:secondary metabolite biosynthetic process"/>
    <property type="evidence" value="ECO:0007669"/>
    <property type="project" value="TreeGrafter"/>
</dbReference>
<feature type="domain" description="Carrier" evidence="4">
    <location>
        <begin position="977"/>
        <end position="1052"/>
    </location>
</feature>
<dbReference type="Gene3D" id="3.30.559.30">
    <property type="entry name" value="Nonribosomal peptide synthetase, condensation domain"/>
    <property type="match status" value="1"/>
</dbReference>
<feature type="compositionally biased region" description="Polar residues" evidence="3">
    <location>
        <begin position="966"/>
        <end position="978"/>
    </location>
</feature>
<dbReference type="Pfam" id="PF00550">
    <property type="entry name" value="PP-binding"/>
    <property type="match status" value="2"/>
</dbReference>
<keyword evidence="2" id="KW-0597">Phosphoprotein</keyword>
<proteinExistence type="predicted"/>
<evidence type="ECO:0000313" key="6">
    <source>
        <dbReference type="Proteomes" id="UP000663929"/>
    </source>
</evidence>
<dbReference type="CDD" id="cd05930">
    <property type="entry name" value="A_NRPS"/>
    <property type="match status" value="1"/>
</dbReference>
<dbReference type="SUPFAM" id="SSF56801">
    <property type="entry name" value="Acetyl-CoA synthetase-like"/>
    <property type="match status" value="1"/>
</dbReference>
<dbReference type="InterPro" id="IPR010071">
    <property type="entry name" value="AA_adenyl_dom"/>
</dbReference>
<dbReference type="Pfam" id="PF00668">
    <property type="entry name" value="Condensation"/>
    <property type="match status" value="1"/>
</dbReference>
<protein>
    <submittedName>
        <fullName evidence="5">Amino acid adenylation domain-containing protein</fullName>
    </submittedName>
</protein>
<gene>
    <name evidence="5" type="ORF">J3U87_32625</name>
</gene>
<dbReference type="SUPFAM" id="SSF52777">
    <property type="entry name" value="CoA-dependent acyltransferases"/>
    <property type="match status" value="2"/>
</dbReference>
<sequence length="1205" mass="136613">MNQSALVGLVPLSSRQQTIWYDQVLHPSVPVYNIGMAIRIDGPIDRDLFSRAIDRVIAENDALRIRLHRGSGPPHQSLTEPAPHSLAFRDFSDRADPSRSATSWMESQFREPFELYDRPLFHFALCRTAANCHWWLLKYHHLILDGYANQLIVHRVSEVYNDLLEDRDPAASELPPSYQTFVEEDAAYLASPRYEKHKTFWLDYFDRQPTPLFAPNPSGDPHDMEAGRVSWTLAPSTYAAVRDLAAGYGGSPFHFWLGLLFSYFSLASDRDDLLIGLPILNRTGRAYKKTVGLFAGISQVWFRQDRNQSFEELLHTVKSELRGVYRAQRFPYREVNRHLIQKGIQLPYELELSYQKHDYDIRFGAAEVETHPLFNGYSRPALSVHVREFDGTEPLRVDFEYRLNQFQPNEMALLKNRFDHVIQQLLARPEEPLNALSILPERECHLIVTEFNDTGRDPRADRTTLDDIEDRARANPDRTALVFENRSLSYGQLDRRANALAHHLCDTFQLGPEQRVGVLMQRGLRLPEALLAVWKTGAAFVPALAGLPVARCAEMFADSGCRLILTDPSCREHAEAAAKGRCRVVCLDSAATERLDPPEQGPTPNTLAYIIYTSGSTGPPKGVMIEHRSLRNRLAWQQATNLIDEDSRVLLKTPVTFDVSLPELFGWARVGATVIIAPEGAEMDPGAVLQLLERERVSHVHFVPSMLGPFLDWVTHAPVRPELASLRQVFASGEALSRHLVEQFRAVLQQKYGTRLTNLYGPTEAAIEVTSHDCTPQRPGSPPIGKPIHRAKIYVLNKRRQPCPIGIGGEVYIGGIPVGRGYCGRPGLTAQAFVPDPFTPGARLYRTGDLGRFEPDGHVTYLGRNDFQVKIRGNRIETVEIEHRLTALPEIAEAKVIGRENPDRGELELVGYYRTHDGKPLDSQRLRDQLSEHLPQAWLPAHLVSLSRFPLNTAGKLDRGALPNPGATSDPSPSNRMPSTDIERQLADWWCELLGLKRVAVHDNFFTLGGHSLLLIELHLRLCRHLDRDFPLIALFERPSIYSQGQFIDQLSKPEASATPKPRNIPRHFEIPPRKIERTAYRAPTTETERLITQWWCELLNMENVGVDDNFFALGGHSLLLVRLHHRISLRLSLKFPLSALLERPSVHRQGAYIDQLLQAPSAPMEDLRQTRARRPLQPHRLHAQTQAHRQRQLDLRQAAPGRRR</sequence>
<dbReference type="InterPro" id="IPR020845">
    <property type="entry name" value="AMP-binding_CS"/>
</dbReference>
<dbReference type="AlphaFoldDB" id="A0A8A4TUZ9"/>
<dbReference type="PROSITE" id="PS50075">
    <property type="entry name" value="CARRIER"/>
    <property type="match status" value="2"/>
</dbReference>
<accession>A0A8A4TUZ9</accession>
<dbReference type="GO" id="GO:0043041">
    <property type="term" value="P:amino acid activation for nonribosomal peptide biosynthetic process"/>
    <property type="evidence" value="ECO:0007669"/>
    <property type="project" value="TreeGrafter"/>
</dbReference>
<dbReference type="Proteomes" id="UP000663929">
    <property type="component" value="Chromosome"/>
</dbReference>
<feature type="region of interest" description="Disordered" evidence="3">
    <location>
        <begin position="956"/>
        <end position="979"/>
    </location>
</feature>
<evidence type="ECO:0000259" key="4">
    <source>
        <dbReference type="PROSITE" id="PS50075"/>
    </source>
</evidence>
<dbReference type="Gene3D" id="3.40.50.1820">
    <property type="entry name" value="alpha/beta hydrolase"/>
    <property type="match status" value="2"/>
</dbReference>
<dbReference type="FunFam" id="3.40.50.980:FF:000001">
    <property type="entry name" value="Non-ribosomal peptide synthetase"/>
    <property type="match status" value="1"/>
</dbReference>
<dbReference type="PROSITE" id="PS00455">
    <property type="entry name" value="AMP_BINDING"/>
    <property type="match status" value="1"/>
</dbReference>
<dbReference type="InterPro" id="IPR036736">
    <property type="entry name" value="ACP-like_sf"/>
</dbReference>
<dbReference type="GO" id="GO:0005737">
    <property type="term" value="C:cytoplasm"/>
    <property type="evidence" value="ECO:0007669"/>
    <property type="project" value="TreeGrafter"/>
</dbReference>
<reference evidence="5" key="1">
    <citation type="submission" date="2021-03" db="EMBL/GenBank/DDBJ databases">
        <title>Acanthopleuribacteraceae sp. M133.</title>
        <authorList>
            <person name="Wang G."/>
        </authorList>
    </citation>
    <scope>NUCLEOTIDE SEQUENCE</scope>
    <source>
        <strain evidence="5">M133</strain>
    </source>
</reference>
<feature type="compositionally biased region" description="Basic residues" evidence="3">
    <location>
        <begin position="1171"/>
        <end position="1183"/>
    </location>
</feature>
<dbReference type="EMBL" id="CP071793">
    <property type="protein sequence ID" value="QTD50355.1"/>
    <property type="molecule type" value="Genomic_DNA"/>
</dbReference>
<dbReference type="KEGG" id="scor:J3U87_32625"/>
<organism evidence="5 6">
    <name type="scientific">Sulfidibacter corallicola</name>
    <dbReference type="NCBI Taxonomy" id="2818388"/>
    <lineage>
        <taxon>Bacteria</taxon>
        <taxon>Pseudomonadati</taxon>
        <taxon>Acidobacteriota</taxon>
        <taxon>Holophagae</taxon>
        <taxon>Acanthopleuribacterales</taxon>
        <taxon>Acanthopleuribacteraceae</taxon>
        <taxon>Sulfidibacter</taxon>
    </lineage>
</organism>
<keyword evidence="1" id="KW-0596">Phosphopantetheine</keyword>
<dbReference type="PANTHER" id="PTHR45527:SF1">
    <property type="entry name" value="FATTY ACID SYNTHASE"/>
    <property type="match status" value="1"/>
</dbReference>
<dbReference type="Pfam" id="PF00501">
    <property type="entry name" value="AMP-binding"/>
    <property type="match status" value="1"/>
</dbReference>
<dbReference type="InterPro" id="IPR000873">
    <property type="entry name" value="AMP-dep_synth/lig_dom"/>
</dbReference>
<evidence type="ECO:0000313" key="5">
    <source>
        <dbReference type="EMBL" id="QTD50355.1"/>
    </source>
</evidence>
<dbReference type="Gene3D" id="3.30.559.10">
    <property type="entry name" value="Chloramphenicol acetyltransferase-like domain"/>
    <property type="match status" value="1"/>
</dbReference>
<dbReference type="InterPro" id="IPR029058">
    <property type="entry name" value="AB_hydrolase_fold"/>
</dbReference>
<dbReference type="Gene3D" id="3.30.300.30">
    <property type="match status" value="1"/>
</dbReference>
<dbReference type="InterPro" id="IPR045851">
    <property type="entry name" value="AMP-bd_C_sf"/>
</dbReference>
<evidence type="ECO:0000256" key="3">
    <source>
        <dbReference type="SAM" id="MobiDB-lite"/>
    </source>
</evidence>
<dbReference type="GO" id="GO:0003824">
    <property type="term" value="F:catalytic activity"/>
    <property type="evidence" value="ECO:0007669"/>
    <property type="project" value="InterPro"/>
</dbReference>
<dbReference type="InterPro" id="IPR009081">
    <property type="entry name" value="PP-bd_ACP"/>
</dbReference>
<dbReference type="SUPFAM" id="SSF47336">
    <property type="entry name" value="ACP-like"/>
    <property type="match status" value="2"/>
</dbReference>
<keyword evidence="6" id="KW-1185">Reference proteome</keyword>
<dbReference type="GO" id="GO:0031177">
    <property type="term" value="F:phosphopantetheine binding"/>
    <property type="evidence" value="ECO:0007669"/>
    <property type="project" value="InterPro"/>
</dbReference>
<dbReference type="RefSeq" id="WP_237379985.1">
    <property type="nucleotide sequence ID" value="NZ_CP071793.1"/>
</dbReference>
<dbReference type="InterPro" id="IPR025110">
    <property type="entry name" value="AMP-bd_C"/>
</dbReference>
<evidence type="ECO:0000256" key="1">
    <source>
        <dbReference type="ARBA" id="ARBA00022450"/>
    </source>
</evidence>
<name>A0A8A4TUZ9_SULCO</name>